<keyword evidence="9" id="KW-1185">Reference proteome</keyword>
<comment type="subcellular location">
    <subcellularLocation>
        <location evidence="1">Cell membrane</location>
        <topology evidence="1">Multi-pass membrane protein</topology>
    </subcellularLocation>
</comment>
<dbReference type="AlphaFoldDB" id="A0A9X2HJT6"/>
<dbReference type="RefSeq" id="WP_254296081.1">
    <property type="nucleotide sequence ID" value="NZ_JAMLDX010000019.1"/>
</dbReference>
<feature type="transmembrane region" description="Helical" evidence="6">
    <location>
        <begin position="225"/>
        <end position="246"/>
    </location>
</feature>
<dbReference type="InterPro" id="IPR051542">
    <property type="entry name" value="Hydrogenase_cytochrome"/>
</dbReference>
<keyword evidence="5 6" id="KW-0472">Membrane</keyword>
<dbReference type="Proteomes" id="UP001139451">
    <property type="component" value="Unassembled WGS sequence"/>
</dbReference>
<dbReference type="GO" id="GO:0009055">
    <property type="term" value="F:electron transfer activity"/>
    <property type="evidence" value="ECO:0007669"/>
    <property type="project" value="InterPro"/>
</dbReference>
<name>A0A9X2HJT6_9SPHN</name>
<proteinExistence type="predicted"/>
<dbReference type="InterPro" id="IPR011577">
    <property type="entry name" value="Cyt_b561_bac/Ni-Hgenase"/>
</dbReference>
<keyword evidence="3 6" id="KW-0812">Transmembrane</keyword>
<dbReference type="InterPro" id="IPR016174">
    <property type="entry name" value="Di-haem_cyt_TM"/>
</dbReference>
<evidence type="ECO:0000256" key="2">
    <source>
        <dbReference type="ARBA" id="ARBA00022475"/>
    </source>
</evidence>
<dbReference type="PANTHER" id="PTHR30485:SF1">
    <property type="entry name" value="CYTOCHROME YDHU-RELATED"/>
    <property type="match status" value="1"/>
</dbReference>
<accession>A0A9X2HJT6</accession>
<evidence type="ECO:0000256" key="5">
    <source>
        <dbReference type="ARBA" id="ARBA00023136"/>
    </source>
</evidence>
<evidence type="ECO:0000256" key="1">
    <source>
        <dbReference type="ARBA" id="ARBA00004651"/>
    </source>
</evidence>
<dbReference type="GO" id="GO:0022904">
    <property type="term" value="P:respiratory electron transport chain"/>
    <property type="evidence" value="ECO:0007669"/>
    <property type="project" value="InterPro"/>
</dbReference>
<evidence type="ECO:0000256" key="3">
    <source>
        <dbReference type="ARBA" id="ARBA00022692"/>
    </source>
</evidence>
<feature type="domain" description="Cytochrome b561 bacterial/Ni-hydrogenase" evidence="7">
    <location>
        <begin position="16"/>
        <end position="259"/>
    </location>
</feature>
<protein>
    <submittedName>
        <fullName evidence="8">Cytochrome b/b6 domain-containing protein</fullName>
    </submittedName>
</protein>
<sequence>MQAVEPEAPPQEAIYRHGRAVRVTHWLNAFFIFALIFTGFGITQLHAPLYLGDAGQDWGAGIEEINGAARDPYPSILHVPQVPWVDLREKLPAMADFLGTAEVYVRNPTRVRDHIFFAWLFLFNGLVYLAAGLASGRFRTLLRPSRRDLSWRKFARDFWDHVRLRFHKGGEARSYNLIQKYTYLTIIFVVLPLQLLTGFGLLPWMDAGMPWFKDVFGGRQTMRTIHFACSLVVAAFILVHLAMVVLSGFRNNIRSMITGWYRLPR</sequence>
<reference evidence="8" key="1">
    <citation type="submission" date="2022-05" db="EMBL/GenBank/DDBJ databases">
        <title>Sphingomonas sp. strain MG17 Genome sequencing and assembly.</title>
        <authorList>
            <person name="Kim I."/>
        </authorList>
    </citation>
    <scope>NUCLEOTIDE SEQUENCE</scope>
    <source>
        <strain evidence="8">MG17</strain>
    </source>
</reference>
<dbReference type="Gene3D" id="1.20.950.20">
    <property type="entry name" value="Transmembrane di-heme cytochromes, Chain C"/>
    <property type="match status" value="1"/>
</dbReference>
<feature type="transmembrane region" description="Helical" evidence="6">
    <location>
        <begin position="181"/>
        <end position="205"/>
    </location>
</feature>
<evidence type="ECO:0000256" key="6">
    <source>
        <dbReference type="SAM" id="Phobius"/>
    </source>
</evidence>
<comment type="caution">
    <text evidence="8">The sequence shown here is derived from an EMBL/GenBank/DDBJ whole genome shotgun (WGS) entry which is preliminary data.</text>
</comment>
<gene>
    <name evidence="8" type="ORF">M9978_19130</name>
</gene>
<evidence type="ECO:0000313" key="8">
    <source>
        <dbReference type="EMBL" id="MCP3732541.1"/>
    </source>
</evidence>
<keyword evidence="2" id="KW-1003">Cell membrane</keyword>
<evidence type="ECO:0000256" key="4">
    <source>
        <dbReference type="ARBA" id="ARBA00022989"/>
    </source>
</evidence>
<evidence type="ECO:0000313" key="9">
    <source>
        <dbReference type="Proteomes" id="UP001139451"/>
    </source>
</evidence>
<evidence type="ECO:0000259" key="7">
    <source>
        <dbReference type="Pfam" id="PF01292"/>
    </source>
</evidence>
<dbReference type="PANTHER" id="PTHR30485">
    <property type="entry name" value="NI/FE-HYDROGENASE 1 B-TYPE CYTOCHROME SUBUNIT"/>
    <property type="match status" value="1"/>
</dbReference>
<dbReference type="GO" id="GO:0020037">
    <property type="term" value="F:heme binding"/>
    <property type="evidence" value="ECO:0007669"/>
    <property type="project" value="TreeGrafter"/>
</dbReference>
<feature type="transmembrane region" description="Helical" evidence="6">
    <location>
        <begin position="116"/>
        <end position="136"/>
    </location>
</feature>
<organism evidence="8 9">
    <name type="scientific">Sphingomonas tagetis</name>
    <dbReference type="NCBI Taxonomy" id="2949092"/>
    <lineage>
        <taxon>Bacteria</taxon>
        <taxon>Pseudomonadati</taxon>
        <taxon>Pseudomonadota</taxon>
        <taxon>Alphaproteobacteria</taxon>
        <taxon>Sphingomonadales</taxon>
        <taxon>Sphingomonadaceae</taxon>
        <taxon>Sphingomonas</taxon>
    </lineage>
</organism>
<dbReference type="EMBL" id="JAMLDX010000019">
    <property type="protein sequence ID" value="MCP3732541.1"/>
    <property type="molecule type" value="Genomic_DNA"/>
</dbReference>
<dbReference type="Pfam" id="PF01292">
    <property type="entry name" value="Ni_hydr_CYTB"/>
    <property type="match status" value="1"/>
</dbReference>
<feature type="transmembrane region" description="Helical" evidence="6">
    <location>
        <begin position="26"/>
        <end position="47"/>
    </location>
</feature>
<keyword evidence="4 6" id="KW-1133">Transmembrane helix</keyword>
<dbReference type="GO" id="GO:0005886">
    <property type="term" value="C:plasma membrane"/>
    <property type="evidence" value="ECO:0007669"/>
    <property type="project" value="UniProtKB-SubCell"/>
</dbReference>
<dbReference type="SUPFAM" id="SSF81342">
    <property type="entry name" value="Transmembrane di-heme cytochromes"/>
    <property type="match status" value="1"/>
</dbReference>